<organism evidence="3 4">
    <name type="scientific">Hibiscus syriacus</name>
    <name type="common">Rose of Sharon</name>
    <dbReference type="NCBI Taxonomy" id="106335"/>
    <lineage>
        <taxon>Eukaryota</taxon>
        <taxon>Viridiplantae</taxon>
        <taxon>Streptophyta</taxon>
        <taxon>Embryophyta</taxon>
        <taxon>Tracheophyta</taxon>
        <taxon>Spermatophyta</taxon>
        <taxon>Magnoliopsida</taxon>
        <taxon>eudicotyledons</taxon>
        <taxon>Gunneridae</taxon>
        <taxon>Pentapetalae</taxon>
        <taxon>rosids</taxon>
        <taxon>malvids</taxon>
        <taxon>Malvales</taxon>
        <taxon>Malvaceae</taxon>
        <taxon>Malvoideae</taxon>
        <taxon>Hibiscus</taxon>
    </lineage>
</organism>
<dbReference type="Pfam" id="PF11926">
    <property type="entry name" value="DUF3444"/>
    <property type="match status" value="1"/>
</dbReference>
<evidence type="ECO:0000313" key="4">
    <source>
        <dbReference type="Proteomes" id="UP000436088"/>
    </source>
</evidence>
<gene>
    <name evidence="3" type="ORF">F3Y22_tig00110469pilonHSYRG00264</name>
</gene>
<feature type="domain" description="DUF3444" evidence="2">
    <location>
        <begin position="232"/>
        <end position="315"/>
    </location>
</feature>
<proteinExistence type="predicted"/>
<dbReference type="AlphaFoldDB" id="A0A6A3AL45"/>
<name>A0A6A3AL45_HIBSY</name>
<protein>
    <recommendedName>
        <fullName evidence="2">DUF3444 domain-containing protein</fullName>
    </recommendedName>
</protein>
<keyword evidence="4" id="KW-1185">Reference proteome</keyword>
<reference evidence="3" key="1">
    <citation type="submission" date="2019-09" db="EMBL/GenBank/DDBJ databases">
        <title>Draft genome information of white flower Hibiscus syriacus.</title>
        <authorList>
            <person name="Kim Y.-M."/>
        </authorList>
    </citation>
    <scope>NUCLEOTIDE SEQUENCE [LARGE SCALE GENOMIC DNA]</scope>
    <source>
        <strain evidence="3">YM2019G1</strain>
    </source>
</reference>
<dbReference type="Proteomes" id="UP000436088">
    <property type="component" value="Unassembled WGS sequence"/>
</dbReference>
<evidence type="ECO:0000313" key="3">
    <source>
        <dbReference type="EMBL" id="KAE8703512.1"/>
    </source>
</evidence>
<evidence type="ECO:0000259" key="2">
    <source>
        <dbReference type="Pfam" id="PF11926"/>
    </source>
</evidence>
<sequence length="390" mass="43957">MSFEYSRVYVNLNLPCVNCWHPFFTVETSAPSINGSSKYTPFSRSSCRSSIRFIMQDGTDFLAWAHLPNFLGQMHFMDQQVTKMGHCKLLSLLELLMILIQPVKHQEKPQGVKDRYQDGGKPTYESSFSKSIRWFRGYPSLSSKEWDAAGISSNSIKEPPHLGIQNIISDEEIDKKNTGNGKDAQSKNSNAHKSAEFVDIKSRIQPKMSCIADSDTDPTTMGPEPVSMSWEVLYRNLSSNWKTLRPDEVIHKRDMVEVLEAYNELDGVAVGQLVKVPGFIQDAKRKHSGPSKTLVIQELFRFSHQLPSDLLTGQEGHNSQVLKEHAAKTVEVKEYRIIIVFFSSPRRWNVACGTGQKLQTDGIGKTHFKAIGSSKLVFLFSKSQHGLSKI</sequence>
<accession>A0A6A3AL45</accession>
<evidence type="ECO:0000256" key="1">
    <source>
        <dbReference type="SAM" id="MobiDB-lite"/>
    </source>
</evidence>
<dbReference type="EMBL" id="VEPZ02001000">
    <property type="protein sequence ID" value="KAE8703512.1"/>
    <property type="molecule type" value="Genomic_DNA"/>
</dbReference>
<feature type="region of interest" description="Disordered" evidence="1">
    <location>
        <begin position="174"/>
        <end position="194"/>
    </location>
</feature>
<dbReference type="PANTHER" id="PTHR44137:SF51">
    <property type="entry name" value="MOLECULAR CHAPERONE HSP40_DNAJ FAMILY PROTEIN"/>
    <property type="match status" value="1"/>
</dbReference>
<dbReference type="PANTHER" id="PTHR44137">
    <property type="entry name" value="BNAC03G44070D PROTEIN"/>
    <property type="match status" value="1"/>
</dbReference>
<dbReference type="InterPro" id="IPR024593">
    <property type="entry name" value="DUF3444"/>
</dbReference>
<comment type="caution">
    <text evidence="3">The sequence shown here is derived from an EMBL/GenBank/DDBJ whole genome shotgun (WGS) entry which is preliminary data.</text>
</comment>